<keyword evidence="3" id="KW-0813">Transport</keyword>
<dbReference type="PANTHER" id="PTHR24223:SF456">
    <property type="entry name" value="MULTIDRUG RESISTANCE-ASSOCIATED PROTEIN LETHAL(2)03659"/>
    <property type="match status" value="1"/>
</dbReference>
<dbReference type="STRING" id="400682.A0A1X7SGP3"/>
<dbReference type="Pfam" id="PF00664">
    <property type="entry name" value="ABC_membrane"/>
    <property type="match status" value="1"/>
</dbReference>
<feature type="transmembrane region" description="Helical" evidence="9">
    <location>
        <begin position="44"/>
        <end position="62"/>
    </location>
</feature>
<sequence>ILSSAIYKKVLSLSQTTISQVTYGHITNLASNDVHSFDLAFRSWHYCLIAPIHVAAVTYLLYLEVNWIAFIFTGLLVIEFILQYIISYIFAKLRARAAKMTDRRVKVMNEIITGIRVIKMYTWEYAFSNVVASIRKKEICLILKYFMILSIIITYSVSSTALTMFILFSVYVNTSDGSLTPRKVFVAFSLVTFIRIYFFELAGTVLRMSVAFVSMKRIR</sequence>
<dbReference type="Gene3D" id="1.20.1560.10">
    <property type="entry name" value="ABC transporter type 1, transmembrane domain"/>
    <property type="match status" value="1"/>
</dbReference>
<comment type="subcellular location">
    <subcellularLocation>
        <location evidence="1">Membrane</location>
        <topology evidence="1">Multi-pass membrane protein</topology>
    </subcellularLocation>
</comment>
<dbReference type="PROSITE" id="PS50929">
    <property type="entry name" value="ABC_TM1F"/>
    <property type="match status" value="1"/>
</dbReference>
<evidence type="ECO:0000256" key="9">
    <source>
        <dbReference type="SAM" id="Phobius"/>
    </source>
</evidence>
<evidence type="ECO:0000256" key="3">
    <source>
        <dbReference type="ARBA" id="ARBA00022448"/>
    </source>
</evidence>
<dbReference type="GO" id="GO:0140359">
    <property type="term" value="F:ABC-type transporter activity"/>
    <property type="evidence" value="ECO:0007669"/>
    <property type="project" value="InterPro"/>
</dbReference>
<keyword evidence="6" id="KW-0067">ATP-binding</keyword>
<evidence type="ECO:0000256" key="8">
    <source>
        <dbReference type="ARBA" id="ARBA00023136"/>
    </source>
</evidence>
<feature type="transmembrane region" description="Helical" evidence="9">
    <location>
        <begin position="184"/>
        <end position="213"/>
    </location>
</feature>
<dbReference type="SUPFAM" id="SSF90123">
    <property type="entry name" value="ABC transporter transmembrane region"/>
    <property type="match status" value="1"/>
</dbReference>
<dbReference type="AlphaFoldDB" id="A0A1X7SGP3"/>
<evidence type="ECO:0000256" key="6">
    <source>
        <dbReference type="ARBA" id="ARBA00022840"/>
    </source>
</evidence>
<evidence type="ECO:0000256" key="1">
    <source>
        <dbReference type="ARBA" id="ARBA00004141"/>
    </source>
</evidence>
<evidence type="ECO:0000256" key="4">
    <source>
        <dbReference type="ARBA" id="ARBA00022692"/>
    </source>
</evidence>
<dbReference type="InParanoid" id="A0A1X7SGP3"/>
<evidence type="ECO:0000256" key="5">
    <source>
        <dbReference type="ARBA" id="ARBA00022741"/>
    </source>
</evidence>
<evidence type="ECO:0000256" key="2">
    <source>
        <dbReference type="ARBA" id="ARBA00009726"/>
    </source>
</evidence>
<dbReference type="GO" id="GO:0016020">
    <property type="term" value="C:membrane"/>
    <property type="evidence" value="ECO:0007669"/>
    <property type="project" value="UniProtKB-SubCell"/>
</dbReference>
<protein>
    <recommendedName>
        <fullName evidence="10">ABC transmembrane type-1 domain-containing protein</fullName>
    </recommendedName>
</protein>
<feature type="transmembrane region" description="Helical" evidence="9">
    <location>
        <begin position="68"/>
        <end position="91"/>
    </location>
</feature>
<evidence type="ECO:0000256" key="7">
    <source>
        <dbReference type="ARBA" id="ARBA00022989"/>
    </source>
</evidence>
<dbReference type="GO" id="GO:0005524">
    <property type="term" value="F:ATP binding"/>
    <property type="evidence" value="ECO:0007669"/>
    <property type="project" value="UniProtKB-KW"/>
</dbReference>
<organism evidence="11">
    <name type="scientific">Amphimedon queenslandica</name>
    <name type="common">Sponge</name>
    <dbReference type="NCBI Taxonomy" id="400682"/>
    <lineage>
        <taxon>Eukaryota</taxon>
        <taxon>Metazoa</taxon>
        <taxon>Porifera</taxon>
        <taxon>Demospongiae</taxon>
        <taxon>Heteroscleromorpha</taxon>
        <taxon>Haplosclerida</taxon>
        <taxon>Niphatidae</taxon>
        <taxon>Amphimedon</taxon>
    </lineage>
</organism>
<reference evidence="11" key="1">
    <citation type="submission" date="2017-05" db="UniProtKB">
        <authorList>
            <consortium name="EnsemblMetazoa"/>
        </authorList>
    </citation>
    <scope>IDENTIFICATION</scope>
</reference>
<keyword evidence="8 9" id="KW-0472">Membrane</keyword>
<dbReference type="OrthoDB" id="6500128at2759"/>
<dbReference type="InterPro" id="IPR011527">
    <property type="entry name" value="ABC1_TM_dom"/>
</dbReference>
<evidence type="ECO:0000313" key="11">
    <source>
        <dbReference type="EnsemblMetazoa" id="Aqu2.1.01231_001"/>
    </source>
</evidence>
<feature type="transmembrane region" description="Helical" evidence="9">
    <location>
        <begin position="145"/>
        <end position="172"/>
    </location>
</feature>
<feature type="domain" description="ABC transmembrane type-1" evidence="10">
    <location>
        <begin position="1"/>
        <end position="205"/>
    </location>
</feature>
<dbReference type="InterPro" id="IPR036640">
    <property type="entry name" value="ABC1_TM_sf"/>
</dbReference>
<name>A0A1X7SGP3_AMPQE</name>
<dbReference type="EnsemblMetazoa" id="Aqu2.1.01231_001">
    <property type="protein sequence ID" value="Aqu2.1.01231_001"/>
    <property type="gene ID" value="Aqu2.1.01231"/>
</dbReference>
<dbReference type="InterPro" id="IPR050173">
    <property type="entry name" value="ABC_transporter_C-like"/>
</dbReference>
<evidence type="ECO:0000259" key="10">
    <source>
        <dbReference type="PROSITE" id="PS50929"/>
    </source>
</evidence>
<dbReference type="PANTHER" id="PTHR24223">
    <property type="entry name" value="ATP-BINDING CASSETTE SUB-FAMILY C"/>
    <property type="match status" value="1"/>
</dbReference>
<keyword evidence="5" id="KW-0547">Nucleotide-binding</keyword>
<comment type="similarity">
    <text evidence="2">Belongs to the ABC transporter superfamily. ABCC family. Conjugate transporter (TC 3.A.1.208) subfamily.</text>
</comment>
<keyword evidence="7 9" id="KW-1133">Transmembrane helix</keyword>
<proteinExistence type="inferred from homology"/>
<keyword evidence="4 9" id="KW-0812">Transmembrane</keyword>
<accession>A0A1X7SGP3</accession>
<dbReference type="eggNOG" id="KOG0054">
    <property type="taxonomic scope" value="Eukaryota"/>
</dbReference>